<dbReference type="SMART" id="SM00173">
    <property type="entry name" value="RAS"/>
    <property type="match status" value="1"/>
</dbReference>
<evidence type="ECO:0000256" key="1">
    <source>
        <dbReference type="ARBA" id="ARBA00006270"/>
    </source>
</evidence>
<comment type="similarity">
    <text evidence="1">Belongs to the small GTPase superfamily. Rab family.</text>
</comment>
<sequence>MASRGRQMLKLLLLGDAGVGKTSLLNQFVNREFTAQYKATIGSDFSSKQLDIDGKFITLQIWDTAGQERFQSLGPTFYRGTDCCILVYDVTKPQSFENIKKWRNEFSMQLGLSNADDFAFLLLGNKSDLPEKAVQQSAAREFAQMNGDMLFYEVSAKTADNVQTAFEAIVKRALEKAPKDDFQIPSSVVQLENKQDKKSGCSC</sequence>
<dbReference type="PROSITE" id="PS51420">
    <property type="entry name" value="RHO"/>
    <property type="match status" value="1"/>
</dbReference>
<keyword evidence="3" id="KW-0342">GTP-binding</keyword>
<dbReference type="InterPro" id="IPR005225">
    <property type="entry name" value="Small_GTP-bd"/>
</dbReference>
<dbReference type="PRINTS" id="PR00449">
    <property type="entry name" value="RASTRNSFRMNG"/>
</dbReference>
<dbReference type="PROSITE" id="PS51419">
    <property type="entry name" value="RAB"/>
    <property type="match status" value="1"/>
</dbReference>
<evidence type="ECO:0000313" key="4">
    <source>
        <dbReference type="EMBL" id="KAK8866274.1"/>
    </source>
</evidence>
<dbReference type="SMART" id="SM00174">
    <property type="entry name" value="RHO"/>
    <property type="match status" value="1"/>
</dbReference>
<evidence type="ECO:0000256" key="2">
    <source>
        <dbReference type="ARBA" id="ARBA00022741"/>
    </source>
</evidence>
<dbReference type="SMART" id="SM00176">
    <property type="entry name" value="RAN"/>
    <property type="match status" value="1"/>
</dbReference>
<dbReference type="SUPFAM" id="SSF52540">
    <property type="entry name" value="P-loop containing nucleoside triphosphate hydrolases"/>
    <property type="match status" value="1"/>
</dbReference>
<dbReference type="Gene3D" id="3.40.50.300">
    <property type="entry name" value="P-loop containing nucleotide triphosphate hydrolases"/>
    <property type="match status" value="1"/>
</dbReference>
<evidence type="ECO:0000256" key="3">
    <source>
        <dbReference type="ARBA" id="ARBA00023134"/>
    </source>
</evidence>
<dbReference type="Pfam" id="PF00071">
    <property type="entry name" value="Ras"/>
    <property type="match status" value="1"/>
</dbReference>
<dbReference type="PANTHER" id="PTHR47981:SF20">
    <property type="entry name" value="RAS-RELATED PROTEIN RAB-7A"/>
    <property type="match status" value="1"/>
</dbReference>
<name>A0ABR2IP62_9EUKA</name>
<dbReference type="PROSITE" id="PS51417">
    <property type="entry name" value="ARF"/>
    <property type="match status" value="1"/>
</dbReference>
<comment type="caution">
    <text evidence="4">The sequence shown here is derived from an EMBL/GenBank/DDBJ whole genome shotgun (WGS) entry which is preliminary data.</text>
</comment>
<gene>
    <name evidence="4" type="ORF">M9Y10_009233</name>
</gene>
<proteinExistence type="inferred from homology"/>
<dbReference type="PROSITE" id="PS51421">
    <property type="entry name" value="RAS"/>
    <property type="match status" value="1"/>
</dbReference>
<protein>
    <submittedName>
        <fullName evidence="4">Uncharacterized protein</fullName>
    </submittedName>
</protein>
<dbReference type="NCBIfam" id="TIGR00231">
    <property type="entry name" value="small_GTP"/>
    <property type="match status" value="1"/>
</dbReference>
<evidence type="ECO:0000313" key="5">
    <source>
        <dbReference type="Proteomes" id="UP001470230"/>
    </source>
</evidence>
<reference evidence="4 5" key="1">
    <citation type="submission" date="2024-04" db="EMBL/GenBank/DDBJ databases">
        <title>Tritrichomonas musculus Genome.</title>
        <authorList>
            <person name="Alves-Ferreira E."/>
            <person name="Grigg M."/>
            <person name="Lorenzi H."/>
            <person name="Galac M."/>
        </authorList>
    </citation>
    <scope>NUCLEOTIDE SEQUENCE [LARGE SCALE GENOMIC DNA]</scope>
    <source>
        <strain evidence="4 5">EAF2021</strain>
    </source>
</reference>
<dbReference type="EMBL" id="JAPFFF010000015">
    <property type="protein sequence ID" value="KAK8866274.1"/>
    <property type="molecule type" value="Genomic_DNA"/>
</dbReference>
<organism evidence="4 5">
    <name type="scientific">Tritrichomonas musculus</name>
    <dbReference type="NCBI Taxonomy" id="1915356"/>
    <lineage>
        <taxon>Eukaryota</taxon>
        <taxon>Metamonada</taxon>
        <taxon>Parabasalia</taxon>
        <taxon>Tritrichomonadida</taxon>
        <taxon>Tritrichomonadidae</taxon>
        <taxon>Tritrichomonas</taxon>
    </lineage>
</organism>
<keyword evidence="5" id="KW-1185">Reference proteome</keyword>
<accession>A0ABR2IP62</accession>
<keyword evidence="2" id="KW-0547">Nucleotide-binding</keyword>
<dbReference type="InterPro" id="IPR001806">
    <property type="entry name" value="Small_GTPase"/>
</dbReference>
<dbReference type="SMART" id="SM00175">
    <property type="entry name" value="RAB"/>
    <property type="match status" value="1"/>
</dbReference>
<dbReference type="PANTHER" id="PTHR47981">
    <property type="entry name" value="RAB FAMILY"/>
    <property type="match status" value="1"/>
</dbReference>
<dbReference type="InterPro" id="IPR027417">
    <property type="entry name" value="P-loop_NTPase"/>
</dbReference>
<dbReference type="Proteomes" id="UP001470230">
    <property type="component" value="Unassembled WGS sequence"/>
</dbReference>